<dbReference type="PANTHER" id="PTHR33116:SF78">
    <property type="entry name" value="OS12G0587133 PROTEIN"/>
    <property type="match status" value="1"/>
</dbReference>
<feature type="domain" description="Reverse transcriptase zinc-binding" evidence="2">
    <location>
        <begin position="475"/>
        <end position="545"/>
    </location>
</feature>
<dbReference type="STRING" id="57577.A0A2K3LKR2"/>
<evidence type="ECO:0000313" key="3">
    <source>
        <dbReference type="EMBL" id="PNX79113.1"/>
    </source>
</evidence>
<reference evidence="3 4" key="2">
    <citation type="journal article" date="2017" name="Front. Plant Sci.">
        <title>Gene Classification and Mining of Molecular Markers Useful in Red Clover (Trifolium pratense) Breeding.</title>
        <authorList>
            <person name="Istvanek J."/>
            <person name="Dluhosova J."/>
            <person name="Dluhos P."/>
            <person name="Patkova L."/>
            <person name="Nedelnik J."/>
            <person name="Repkova J."/>
        </authorList>
    </citation>
    <scope>NUCLEOTIDE SEQUENCE [LARGE SCALE GENOMIC DNA]</scope>
    <source>
        <strain evidence="4">cv. Tatra</strain>
        <tissue evidence="3">Young leaves</tissue>
    </source>
</reference>
<reference evidence="3 4" key="1">
    <citation type="journal article" date="2014" name="Am. J. Bot.">
        <title>Genome assembly and annotation for red clover (Trifolium pratense; Fabaceae).</title>
        <authorList>
            <person name="Istvanek J."/>
            <person name="Jaros M."/>
            <person name="Krenek A."/>
            <person name="Repkova J."/>
        </authorList>
    </citation>
    <scope>NUCLEOTIDE SEQUENCE [LARGE SCALE GENOMIC DNA]</scope>
    <source>
        <strain evidence="4">cv. Tatra</strain>
        <tissue evidence="3">Young leaves</tissue>
    </source>
</reference>
<protein>
    <submittedName>
        <fullName evidence="3">Ribonuclease H</fullName>
    </submittedName>
</protein>
<dbReference type="Pfam" id="PF00078">
    <property type="entry name" value="RVT_1"/>
    <property type="match status" value="1"/>
</dbReference>
<dbReference type="Pfam" id="PF13966">
    <property type="entry name" value="zf-RVT"/>
    <property type="match status" value="1"/>
</dbReference>
<name>A0A2K3LKR2_TRIPR</name>
<dbReference type="InterPro" id="IPR026960">
    <property type="entry name" value="RVT-Znf"/>
</dbReference>
<dbReference type="AlphaFoldDB" id="A0A2K3LKR2"/>
<feature type="domain" description="Reverse transcriptase" evidence="1">
    <location>
        <begin position="14"/>
        <end position="174"/>
    </location>
</feature>
<gene>
    <name evidence="3" type="ORF">L195_g035097</name>
</gene>
<comment type="caution">
    <text evidence="3">The sequence shown here is derived from an EMBL/GenBank/DDBJ whole genome shotgun (WGS) entry which is preliminary data.</text>
</comment>
<organism evidence="3 4">
    <name type="scientific">Trifolium pratense</name>
    <name type="common">Red clover</name>
    <dbReference type="NCBI Taxonomy" id="57577"/>
    <lineage>
        <taxon>Eukaryota</taxon>
        <taxon>Viridiplantae</taxon>
        <taxon>Streptophyta</taxon>
        <taxon>Embryophyta</taxon>
        <taxon>Tracheophyta</taxon>
        <taxon>Spermatophyta</taxon>
        <taxon>Magnoliopsida</taxon>
        <taxon>eudicotyledons</taxon>
        <taxon>Gunneridae</taxon>
        <taxon>Pentapetalae</taxon>
        <taxon>rosids</taxon>
        <taxon>fabids</taxon>
        <taxon>Fabales</taxon>
        <taxon>Fabaceae</taxon>
        <taxon>Papilionoideae</taxon>
        <taxon>50 kb inversion clade</taxon>
        <taxon>NPAAA clade</taxon>
        <taxon>Hologalegina</taxon>
        <taxon>IRL clade</taxon>
        <taxon>Trifolieae</taxon>
        <taxon>Trifolium</taxon>
    </lineage>
</organism>
<accession>A0A2K3LKR2</accession>
<dbReference type="EMBL" id="ASHM01035335">
    <property type="protein sequence ID" value="PNX79113.1"/>
    <property type="molecule type" value="Genomic_DNA"/>
</dbReference>
<evidence type="ECO:0000259" key="1">
    <source>
        <dbReference type="Pfam" id="PF00078"/>
    </source>
</evidence>
<proteinExistence type="predicted"/>
<dbReference type="PANTHER" id="PTHR33116">
    <property type="entry name" value="REVERSE TRANSCRIPTASE ZINC-BINDING DOMAIN-CONTAINING PROTEIN-RELATED-RELATED"/>
    <property type="match status" value="1"/>
</dbReference>
<evidence type="ECO:0000313" key="4">
    <source>
        <dbReference type="Proteomes" id="UP000236291"/>
    </source>
</evidence>
<feature type="non-terminal residue" evidence="3">
    <location>
        <position position="1"/>
    </location>
</feature>
<evidence type="ECO:0000259" key="2">
    <source>
        <dbReference type="Pfam" id="PF13966"/>
    </source>
</evidence>
<dbReference type="InterPro" id="IPR000477">
    <property type="entry name" value="RT_dom"/>
</dbReference>
<dbReference type="Proteomes" id="UP000236291">
    <property type="component" value="Unassembled WGS sequence"/>
</dbReference>
<sequence length="615" mass="70831">RLLVDGVLVVNEVVDLAKKSGKECLIFKVDFEKAYDSVDWSFLEYMLVRFGFCVKWREWIRAYVFAGNMSVLVNGSATEEINIHRGLKQGDPNGVSVSHLQFADDTLCIGEASIENLWSLKAILRGFEQVSGLKVNFFKSCVMGVNVSNDFIRLASAFLNCRVGSVPFKYLGLPVGANPRRARTWEPLLEALRQRLGVWGNKYVSLGGRIVLLNAVLNAIPIFYLSFIKIPVLVWKKVQRIQREFLWGSKGGRNRISWVKWDTVCKPKKLGGLGVRDIRAVNISLLAKWRWRLLEDDNAMWKEVLKSKYGELVTGMVTVGEDCKPWFSSTWWKDIWSIRVNLNTNWFTQGVIKRIGCGDQTKFWRDIWVGTVPLQERFPRLFSVSTQKDCNVEDLREMVEGAVNWRFAWRRRLFVWEENLVVELLQIINQVVLSDDRDKWGWNYNGGGEFTVTSCYWAVINLFVPMDPLGLFESKTFASLWKCLAPSKVIAFAWQLLLERVPTQQNLVRREVMLPVGGQFCVWCGSEPESVVHLFIYCDFARQIWTEVFMWLGLDFSLPQNLFSILNTIQGVTPKKCMKQGLTMIWTAMVWAIWKTRNAVIFDNGVAEVEKVSMK</sequence>